<dbReference type="InterPro" id="IPR049914">
    <property type="entry name" value="PHD1-3/5-6"/>
</dbReference>
<feature type="compositionally biased region" description="Low complexity" evidence="6">
    <location>
        <begin position="508"/>
        <end position="519"/>
    </location>
</feature>
<feature type="compositionally biased region" description="Basic and acidic residues" evidence="6">
    <location>
        <begin position="325"/>
        <end position="404"/>
    </location>
</feature>
<keyword evidence="3" id="KW-0862">Zinc</keyword>
<dbReference type="AlphaFoldDB" id="A0A833QK50"/>
<evidence type="ECO:0000259" key="7">
    <source>
        <dbReference type="SMART" id="SM00249"/>
    </source>
</evidence>
<evidence type="ECO:0000256" key="4">
    <source>
        <dbReference type="ARBA" id="ARBA00023015"/>
    </source>
</evidence>
<feature type="domain" description="Zinc finger PHD-type" evidence="7">
    <location>
        <begin position="234"/>
        <end position="281"/>
    </location>
</feature>
<feature type="compositionally biased region" description="Polar residues" evidence="6">
    <location>
        <begin position="407"/>
        <end position="416"/>
    </location>
</feature>
<gene>
    <name evidence="8" type="ORF">FCM35_KLT10970</name>
</gene>
<feature type="compositionally biased region" description="Basic and acidic residues" evidence="6">
    <location>
        <begin position="288"/>
        <end position="315"/>
    </location>
</feature>
<feature type="compositionally biased region" description="Polar residues" evidence="6">
    <location>
        <begin position="1138"/>
        <end position="1151"/>
    </location>
</feature>
<feature type="compositionally biased region" description="Basic and acidic residues" evidence="6">
    <location>
        <begin position="627"/>
        <end position="649"/>
    </location>
</feature>
<evidence type="ECO:0000313" key="8">
    <source>
        <dbReference type="EMBL" id="KAF3324813.1"/>
    </source>
</evidence>
<dbReference type="InterPro" id="IPR001965">
    <property type="entry name" value="Znf_PHD"/>
</dbReference>
<protein>
    <submittedName>
        <fullName evidence="8">Tyrosine-protein kinase BAZ1B</fullName>
    </submittedName>
</protein>
<feature type="compositionally biased region" description="Basic and acidic residues" evidence="6">
    <location>
        <begin position="497"/>
        <end position="507"/>
    </location>
</feature>
<dbReference type="SUPFAM" id="SSF57903">
    <property type="entry name" value="FYVE/PHD zinc finger"/>
    <property type="match status" value="1"/>
</dbReference>
<keyword evidence="2" id="KW-0863">Zinc-finger</keyword>
<comment type="caution">
    <text evidence="8">The sequence shown here is derived from an EMBL/GenBank/DDBJ whole genome shotgun (WGS) entry which is preliminary data.</text>
</comment>
<evidence type="ECO:0000256" key="1">
    <source>
        <dbReference type="ARBA" id="ARBA00022723"/>
    </source>
</evidence>
<dbReference type="InterPro" id="IPR056280">
    <property type="entry name" value="AIPP2-like_SPOC"/>
</dbReference>
<sequence>MMIGRRERELKKLYDSTEEISEPKITPVLEGVYRIQGPIDESDFELKEPESVDSLSKKKQSSESGIPKFEKGLCNVCSTPCSSCSHLKNQSQFFCELKPEPSQLIKKEEICPSVSQVGDNNMSGCDLNCDPKIESIEGKAGVECGENVKDESLSRLAKSSLVSDEVEEKMTPGTVLADGNEADKMTSKQEDGSIKVDIVDDKCENSKNPSSSGEEKDKTAEAESSDEVEDDVKVCDICGDVGQEDLLAFCTRCSDGAEHTYCMRVMMKKLPEGEWLCEECQIEVQAEKQKEKQKAVAKSDERREKKTEAKVPEKKPPRRLNSYFQRKEENQEELKKLEPACDKKMESKVVSKKTETNTESADPNKTESVVKKKQPAETKKMDPVDTKKPEPIDAKKIEAVEMKKNLSVPTLDNSVLDSDLEKGKSGTSLPRGILSKSTSFKAPSSKVPKVKQITEVPQISKGSKDPASSNNLRKEPDRIISKSSSFKNPNQSATTETLKKPPPKDKNLMNNASNINSNNKGASILGRPSIGIVSPKIDSSGAAISQGPDNGLPIGRNEIKKPNVPKPSGSLLPRPDDISTCSLLDSILQRNVPLATPRAPRCQRCNELGHAIQSCPKDPTRLALKPSSERNGKEGLLKRPKFMDKKEPDNPMLRMDPSNGLKIDPVKTCSLLPVVFNQLKSAIIPEIDFIWQGGFELAREGKPPDRFDGIQAHFSSCVSPKVPELVKRFPLQLRMEEVPRQKTWPVQFQEGRPTEKNIAIYFFARDRESYENYYMKLVESMHKNDLALRGKIDTAELLVFPSNILPEYSQRWNKLYFLWGIFRGNSTKFSKDGPVSTSVQDQNNCKNMETESNSKTVTENRLKDKPDVKEADTVQEKEAERVSISPPLVDLNSCEDTELEPEEVVDKQYEMVNLIDSKKAVAAIGGENWVGPHGERFCEKPANIAVTCSDNSPSEEIPCVHSSYAESSKSTSLGPEFLPSGPSNCRSLTQGDETSINLRASRKRSSSTEPLSSLDRAGIDTEREHKKARANNGDLNFVFGSNHVKPMDEILDGRDYTEKETPPPQISKNDGNILFPTLTVLNRENFSTIISVDETMVRQNINLESPPRETSTPDLELALGDTKKSPKKGPMLPFLSSPKVNRQGDSSSSRPVQVVDETANLSLSLGFPNALSDGSGEAGPNKSSGNIDLFSFIRPRDS</sequence>
<feature type="compositionally biased region" description="Polar residues" evidence="6">
    <location>
        <begin position="455"/>
        <end position="471"/>
    </location>
</feature>
<evidence type="ECO:0000256" key="3">
    <source>
        <dbReference type="ARBA" id="ARBA00022833"/>
    </source>
</evidence>
<keyword evidence="9" id="KW-1185">Reference proteome</keyword>
<dbReference type="InterPro" id="IPR011011">
    <property type="entry name" value="Znf_FYVE_PHD"/>
</dbReference>
<proteinExistence type="predicted"/>
<dbReference type="GO" id="GO:0008270">
    <property type="term" value="F:zinc ion binding"/>
    <property type="evidence" value="ECO:0007669"/>
    <property type="project" value="UniProtKB-KW"/>
</dbReference>
<dbReference type="GO" id="GO:0034244">
    <property type="term" value="P:negative regulation of transcription elongation by RNA polymerase II"/>
    <property type="evidence" value="ECO:0007669"/>
    <property type="project" value="InterPro"/>
</dbReference>
<name>A0A833QK50_9POAL</name>
<accession>A0A833QK50</accession>
<dbReference type="SMART" id="SM00249">
    <property type="entry name" value="PHD"/>
    <property type="match status" value="1"/>
</dbReference>
<feature type="region of interest" description="Disordered" evidence="6">
    <location>
        <begin position="288"/>
        <end position="526"/>
    </location>
</feature>
<feature type="region of interest" description="Disordered" evidence="6">
    <location>
        <begin position="160"/>
        <end position="230"/>
    </location>
</feature>
<dbReference type="EMBL" id="SWLB01000021">
    <property type="protein sequence ID" value="KAF3324813.1"/>
    <property type="molecule type" value="Genomic_DNA"/>
</dbReference>
<keyword evidence="4" id="KW-0805">Transcription regulation</keyword>
<dbReference type="InterPro" id="IPR013083">
    <property type="entry name" value="Znf_RING/FYVE/PHD"/>
</dbReference>
<dbReference type="PANTHER" id="PTHR33304:SF61">
    <property type="entry name" value="RING_FYVE_PHD ZINC FINGER SUPERFAMILY PROTEIN"/>
    <property type="match status" value="1"/>
</dbReference>
<feature type="compositionally biased region" description="Polar residues" evidence="6">
    <location>
        <begin position="981"/>
        <end position="998"/>
    </location>
</feature>
<dbReference type="Gene3D" id="3.30.40.10">
    <property type="entry name" value="Zinc/RING finger domain, C3HC4 (zinc finger)"/>
    <property type="match status" value="1"/>
</dbReference>
<dbReference type="GO" id="GO:0016301">
    <property type="term" value="F:kinase activity"/>
    <property type="evidence" value="ECO:0007669"/>
    <property type="project" value="UniProtKB-KW"/>
</dbReference>
<evidence type="ECO:0000256" key="6">
    <source>
        <dbReference type="SAM" id="MobiDB-lite"/>
    </source>
</evidence>
<dbReference type="Proteomes" id="UP000623129">
    <property type="component" value="Unassembled WGS sequence"/>
</dbReference>
<feature type="compositionally biased region" description="Basic and acidic residues" evidence="6">
    <location>
        <begin position="858"/>
        <end position="881"/>
    </location>
</feature>
<feature type="region of interest" description="Disordered" evidence="6">
    <location>
        <begin position="618"/>
        <end position="659"/>
    </location>
</feature>
<feature type="region of interest" description="Disordered" evidence="6">
    <location>
        <begin position="1103"/>
        <end position="1198"/>
    </location>
</feature>
<feature type="compositionally biased region" description="Polar residues" evidence="6">
    <location>
        <begin position="1103"/>
        <end position="1113"/>
    </location>
</feature>
<feature type="region of interest" description="Disordered" evidence="6">
    <location>
        <begin position="40"/>
        <end position="68"/>
    </location>
</feature>
<evidence type="ECO:0000313" key="9">
    <source>
        <dbReference type="Proteomes" id="UP000623129"/>
    </source>
</evidence>
<feature type="region of interest" description="Disordered" evidence="6">
    <location>
        <begin position="541"/>
        <end position="575"/>
    </location>
</feature>
<reference evidence="8" key="1">
    <citation type="submission" date="2020-01" db="EMBL/GenBank/DDBJ databases">
        <title>Genome sequence of Kobresia littledalei, the first chromosome-level genome in the family Cyperaceae.</title>
        <authorList>
            <person name="Qu G."/>
        </authorList>
    </citation>
    <scope>NUCLEOTIDE SEQUENCE</scope>
    <source>
        <strain evidence="8">C.B.Clarke</strain>
        <tissue evidence="8">Leaf</tissue>
    </source>
</reference>
<feature type="region of interest" description="Disordered" evidence="6">
    <location>
        <begin position="846"/>
        <end position="882"/>
    </location>
</feature>
<dbReference type="Pfam" id="PF23121">
    <property type="entry name" value="SPOC_AIPP2"/>
    <property type="match status" value="1"/>
</dbReference>
<evidence type="ECO:0000256" key="2">
    <source>
        <dbReference type="ARBA" id="ARBA00022771"/>
    </source>
</evidence>
<evidence type="ECO:0000256" key="5">
    <source>
        <dbReference type="ARBA" id="ARBA00023163"/>
    </source>
</evidence>
<feature type="region of interest" description="Disordered" evidence="6">
    <location>
        <begin position="968"/>
        <end position="1019"/>
    </location>
</feature>
<feature type="compositionally biased region" description="Polar residues" evidence="6">
    <location>
        <begin position="481"/>
        <end position="496"/>
    </location>
</feature>
<keyword evidence="8" id="KW-0418">Kinase</keyword>
<dbReference type="GO" id="GO:0140566">
    <property type="term" value="F:histone reader activity"/>
    <property type="evidence" value="ECO:0007669"/>
    <property type="project" value="InterPro"/>
</dbReference>
<feature type="compositionally biased region" description="Polar residues" evidence="6">
    <location>
        <begin position="846"/>
        <end position="857"/>
    </location>
</feature>
<organism evidence="8 9">
    <name type="scientific">Carex littledalei</name>
    <dbReference type="NCBI Taxonomy" id="544730"/>
    <lineage>
        <taxon>Eukaryota</taxon>
        <taxon>Viridiplantae</taxon>
        <taxon>Streptophyta</taxon>
        <taxon>Embryophyta</taxon>
        <taxon>Tracheophyta</taxon>
        <taxon>Spermatophyta</taxon>
        <taxon>Magnoliopsida</taxon>
        <taxon>Liliopsida</taxon>
        <taxon>Poales</taxon>
        <taxon>Cyperaceae</taxon>
        <taxon>Cyperoideae</taxon>
        <taxon>Cariceae</taxon>
        <taxon>Carex</taxon>
        <taxon>Carex subgen. Euthyceras</taxon>
    </lineage>
</organism>
<keyword evidence="8" id="KW-0808">Transferase</keyword>
<keyword evidence="5" id="KW-0804">Transcription</keyword>
<dbReference type="OrthoDB" id="787137at2759"/>
<feature type="compositionally biased region" description="Basic and acidic residues" evidence="6">
    <location>
        <begin position="181"/>
        <end position="205"/>
    </location>
</feature>
<dbReference type="PANTHER" id="PTHR33304">
    <property type="match status" value="1"/>
</dbReference>
<keyword evidence="1" id="KW-0479">Metal-binding</keyword>